<accession>A0A074RZB2</accession>
<name>A0A074RZB2_9AGAM</name>
<gene>
    <name evidence="1" type="ORF">V565_076320</name>
</gene>
<keyword evidence="2" id="KW-1185">Reference proteome</keyword>
<comment type="caution">
    <text evidence="1">The sequence shown here is derived from an EMBL/GenBank/DDBJ whole genome shotgun (WGS) entry which is preliminary data.</text>
</comment>
<evidence type="ECO:0008006" key="3">
    <source>
        <dbReference type="Google" id="ProtNLM"/>
    </source>
</evidence>
<dbReference type="SUPFAM" id="SSF52047">
    <property type="entry name" value="RNI-like"/>
    <property type="match status" value="1"/>
</dbReference>
<dbReference type="OrthoDB" id="2269034at2759"/>
<dbReference type="EMBL" id="AZST01000235">
    <property type="protein sequence ID" value="KEP50640.1"/>
    <property type="molecule type" value="Genomic_DNA"/>
</dbReference>
<proteinExistence type="predicted"/>
<dbReference type="Proteomes" id="UP000027456">
    <property type="component" value="Unassembled WGS sequence"/>
</dbReference>
<evidence type="ECO:0000313" key="1">
    <source>
        <dbReference type="EMBL" id="KEP50640.1"/>
    </source>
</evidence>
<organism evidence="1 2">
    <name type="scientific">Rhizoctonia solani 123E</name>
    <dbReference type="NCBI Taxonomy" id="1423351"/>
    <lineage>
        <taxon>Eukaryota</taxon>
        <taxon>Fungi</taxon>
        <taxon>Dikarya</taxon>
        <taxon>Basidiomycota</taxon>
        <taxon>Agaricomycotina</taxon>
        <taxon>Agaricomycetes</taxon>
        <taxon>Cantharellales</taxon>
        <taxon>Ceratobasidiaceae</taxon>
        <taxon>Rhizoctonia</taxon>
    </lineage>
</organism>
<dbReference type="AlphaFoldDB" id="A0A074RZB2"/>
<reference evidence="1 2" key="1">
    <citation type="submission" date="2013-12" db="EMBL/GenBank/DDBJ databases">
        <authorList>
            <person name="Cubeta M."/>
            <person name="Pakala S."/>
            <person name="Fedorova N."/>
            <person name="Thomas E."/>
            <person name="Dean R."/>
            <person name="Jabaji S."/>
            <person name="Neate S."/>
            <person name="Toda T."/>
            <person name="Tavantzis S."/>
            <person name="Vilgalys R."/>
            <person name="Bharathan N."/>
            <person name="Pakala S."/>
            <person name="Losada L.S."/>
            <person name="Zafar N."/>
            <person name="Nierman W."/>
        </authorList>
    </citation>
    <scope>NUCLEOTIDE SEQUENCE [LARGE SCALE GENOMIC DNA]</scope>
    <source>
        <strain evidence="1 2">123E</strain>
    </source>
</reference>
<evidence type="ECO:0000313" key="2">
    <source>
        <dbReference type="Proteomes" id="UP000027456"/>
    </source>
</evidence>
<protein>
    <recommendedName>
        <fullName evidence="3">F-box-like domain protein</fullName>
    </recommendedName>
</protein>
<dbReference type="HOGENOM" id="CLU_026353_1_0_1"/>
<sequence>MTVMQQWEEAGLALSNSLQKYLSACIPLTTIVPTTNTNMQDLAYLIDTALGPEGLHATLAQRLLQSRSILAQARNRMFASSLHHLPEDILVKVFTNVIYSHHRNTAVYMGQKIKYIYKRLHALLGVCSIWRQIGLNHSELWFLVPVIYGESGFSIHRATNLSLQRALGTNLHLGAILSQKSPGGAIDIKDIATQISRFRAINIVTESDSALREIFGQLLSTDVPKLSELSLCLDYESEPSTDLAMSLKQRFLFKSPYTYLPQFTKLLESVTKLRLSGAGAYWDQVTFSHRLVEVRLEDFVFGYEPDLAVFLATLASASELQYLSLISITTFSNSIPEVLGDLSEDLIVTLPKLKVLHLEDLYFNTLRAVTKSIAQGSHDLTLFLTPKCLLVAAPTESSLENTSLNAVCEVVSRARVGTLMLSAKHEWLNNRELEMILRSTPFLKTLKMERWRFQAPAYQALTRPDHTFPRIESLLFTLATIHDPQRFIDMISSHSSSIQQLTLGVAFYSKATQPSISYRELTRHLESQVPSFQLVPSSYTPQEFESRIWQLW</sequence>